<dbReference type="NCBIfam" id="TIGR01015">
    <property type="entry name" value="hmgA"/>
    <property type="match status" value="1"/>
</dbReference>
<evidence type="ECO:0000259" key="12">
    <source>
        <dbReference type="Pfam" id="PF04209"/>
    </source>
</evidence>
<feature type="binding site" evidence="11">
    <location>
        <position position="335"/>
    </location>
    <ligand>
        <name>Fe cation</name>
        <dbReference type="ChEBI" id="CHEBI:24875"/>
    </ligand>
</feature>
<evidence type="ECO:0000313" key="14">
    <source>
        <dbReference type="EMBL" id="QQG35263.1"/>
    </source>
</evidence>
<reference evidence="14 15" key="1">
    <citation type="submission" date="2020-07" db="EMBL/GenBank/DDBJ databases">
        <title>Huge and variable diversity of episymbiotic CPR bacteria and DPANN archaea in groundwater ecosystems.</title>
        <authorList>
            <person name="He C.Y."/>
            <person name="Keren R."/>
            <person name="Whittaker M."/>
            <person name="Farag I.F."/>
            <person name="Doudna J."/>
            <person name="Cate J.H.D."/>
            <person name="Banfield J.F."/>
        </authorList>
    </citation>
    <scope>NUCLEOTIDE SEQUENCE [LARGE SCALE GENOMIC DNA]</scope>
    <source>
        <strain evidence="14">NC_groundwater_70_Ag_B-0.1um_54_66</strain>
    </source>
</reference>
<keyword evidence="8" id="KW-0585">Phenylalanine catabolism</keyword>
<evidence type="ECO:0000256" key="6">
    <source>
        <dbReference type="ARBA" id="ARBA00023002"/>
    </source>
</evidence>
<keyword evidence="3 11" id="KW-0479">Metal-binding</keyword>
<dbReference type="InterPro" id="IPR046451">
    <property type="entry name" value="HgmA_C"/>
</dbReference>
<evidence type="ECO:0000256" key="10">
    <source>
        <dbReference type="PIRSR" id="PIRSR605708-1"/>
    </source>
</evidence>
<dbReference type="GO" id="GO:0046872">
    <property type="term" value="F:metal ion binding"/>
    <property type="evidence" value="ECO:0007669"/>
    <property type="project" value="UniProtKB-KW"/>
</dbReference>
<evidence type="ECO:0000256" key="4">
    <source>
        <dbReference type="ARBA" id="ARBA00022878"/>
    </source>
</evidence>
<dbReference type="FunFam" id="2.60.120.10:FF:000034">
    <property type="entry name" value="Homogentisate 1,2-dioxygenase"/>
    <property type="match status" value="1"/>
</dbReference>
<dbReference type="InterPro" id="IPR046452">
    <property type="entry name" value="HgmA_N"/>
</dbReference>
<evidence type="ECO:0000256" key="7">
    <source>
        <dbReference type="ARBA" id="ARBA00023004"/>
    </source>
</evidence>
<evidence type="ECO:0000256" key="9">
    <source>
        <dbReference type="NCBIfam" id="TIGR01015"/>
    </source>
</evidence>
<dbReference type="InterPro" id="IPR014710">
    <property type="entry name" value="RmlC-like_jellyroll"/>
</dbReference>
<protein>
    <recommendedName>
        <fullName evidence="9">Homogentisate 1,2-dioxygenase</fullName>
        <ecNumber evidence="9">1.13.11.5</ecNumber>
    </recommendedName>
</protein>
<dbReference type="EC" id="1.13.11.5" evidence="9"/>
<dbReference type="GO" id="GO:0005737">
    <property type="term" value="C:cytoplasm"/>
    <property type="evidence" value="ECO:0007669"/>
    <property type="project" value="TreeGrafter"/>
</dbReference>
<sequence>MSAAYMSGFGNEFATEALAGTLPQGQNSPQKPAHGLYVEQITGSPFTAPRATNQRTWTYRIHPSVRHKPYEAYKHTALLGTPFSEADTSPNQMRWDPPVYPVEPTDFIDALVTVAGNGDSFAWTGLAVHVYAATASMERRYFYCADGELLIVPQEGNLTLRTELGRIDLKPGEIAVVPRGIKFSVLLPDGKARGYVCENYGQPLTLPDLGPIGANGLANPRDFLYPTAAYEDESGPHEVVAKFGGKLWRGEYDHSPLCVVGWHGNYAPYKYDLANFNTINTVSFDHPDPSIYTVLTSPSHPHGTANLDFVIFPPRWMVAENTFRPPWFHRNIMCEFMGLITGVYDGKEGEAGGTFAPGGYSIHNCMSGHGPDAAVVEKAMSADLKPQKLDRTMAFMFESRYIFRPTQQALKAKTLQKDYYIAWQGIKKLFSR</sequence>
<proteinExistence type="inferred from homology"/>
<dbReference type="Gene3D" id="2.60.120.10">
    <property type="entry name" value="Jelly Rolls"/>
    <property type="match status" value="1"/>
</dbReference>
<dbReference type="Pfam" id="PF20510">
    <property type="entry name" value="HgmA_N"/>
    <property type="match status" value="1"/>
</dbReference>
<evidence type="ECO:0000256" key="8">
    <source>
        <dbReference type="ARBA" id="ARBA00023232"/>
    </source>
</evidence>
<dbReference type="Pfam" id="PF04209">
    <property type="entry name" value="HgmA_C"/>
    <property type="match status" value="1"/>
</dbReference>
<feature type="active site" description="Proton acceptor" evidence="10">
    <location>
        <position position="286"/>
    </location>
</feature>
<dbReference type="GO" id="GO:0004411">
    <property type="term" value="F:homogentisate 1,2-dioxygenase activity"/>
    <property type="evidence" value="ECO:0007669"/>
    <property type="project" value="UniProtKB-UniRule"/>
</dbReference>
<comment type="cofactor">
    <cofactor evidence="1 11">
        <name>Fe cation</name>
        <dbReference type="ChEBI" id="CHEBI:24875"/>
    </cofactor>
</comment>
<dbReference type="InterPro" id="IPR011051">
    <property type="entry name" value="RmlC_Cupin_sf"/>
</dbReference>
<dbReference type="Proteomes" id="UP000595362">
    <property type="component" value="Chromosome"/>
</dbReference>
<evidence type="ECO:0000259" key="13">
    <source>
        <dbReference type="Pfam" id="PF20510"/>
    </source>
</evidence>
<keyword evidence="5 14" id="KW-0223">Dioxygenase</keyword>
<dbReference type="InterPro" id="IPR005708">
    <property type="entry name" value="Homogentis_dOase"/>
</dbReference>
<dbReference type="AlphaFoldDB" id="A0A7T5R0I2"/>
<evidence type="ECO:0000256" key="3">
    <source>
        <dbReference type="ARBA" id="ARBA00022723"/>
    </source>
</evidence>
<dbReference type="PANTHER" id="PTHR11056">
    <property type="entry name" value="HOMOGENTISATE 1,2-DIOXYGENASE"/>
    <property type="match status" value="1"/>
</dbReference>
<keyword evidence="6 14" id="KW-0560">Oxidoreductase</keyword>
<accession>A0A7T5R0I2</accession>
<dbReference type="GO" id="GO:0006559">
    <property type="term" value="P:L-phenylalanine catabolic process"/>
    <property type="evidence" value="ECO:0007669"/>
    <property type="project" value="UniProtKB-UniRule"/>
</dbReference>
<organism evidence="14 15">
    <name type="scientific">Micavibrio aeruginosavorus</name>
    <dbReference type="NCBI Taxonomy" id="349221"/>
    <lineage>
        <taxon>Bacteria</taxon>
        <taxon>Pseudomonadati</taxon>
        <taxon>Bdellovibrionota</taxon>
        <taxon>Bdellovibrionia</taxon>
        <taxon>Bdellovibrionales</taxon>
        <taxon>Pseudobdellovibrionaceae</taxon>
        <taxon>Micavibrio</taxon>
    </lineage>
</organism>
<dbReference type="SUPFAM" id="SSF51182">
    <property type="entry name" value="RmlC-like cupins"/>
    <property type="match status" value="1"/>
</dbReference>
<feature type="binding site" evidence="11">
    <location>
        <position position="369"/>
    </location>
    <ligand>
        <name>homogentisate</name>
        <dbReference type="ChEBI" id="CHEBI:16169"/>
    </ligand>
</feature>
<feature type="binding site" evidence="11">
    <location>
        <position position="344"/>
    </location>
    <ligand>
        <name>homogentisate</name>
        <dbReference type="ChEBI" id="CHEBI:16169"/>
    </ligand>
</feature>
<evidence type="ECO:0000256" key="1">
    <source>
        <dbReference type="ARBA" id="ARBA00001962"/>
    </source>
</evidence>
<feature type="binding site" evidence="11">
    <location>
        <position position="369"/>
    </location>
    <ligand>
        <name>Fe cation</name>
        <dbReference type="ChEBI" id="CHEBI:24875"/>
    </ligand>
</feature>
<dbReference type="GO" id="GO:0006572">
    <property type="term" value="P:L-tyrosine catabolic process"/>
    <property type="evidence" value="ECO:0007669"/>
    <property type="project" value="UniProtKB-UniRule"/>
</dbReference>
<feature type="binding site" evidence="11">
    <location>
        <position position="329"/>
    </location>
    <ligand>
        <name>Fe cation</name>
        <dbReference type="ChEBI" id="CHEBI:24875"/>
    </ligand>
</feature>
<evidence type="ECO:0000256" key="11">
    <source>
        <dbReference type="PIRSR" id="PIRSR605708-2"/>
    </source>
</evidence>
<name>A0A7T5R0I2_9BACT</name>
<comment type="similarity">
    <text evidence="2">Belongs to the homogentisate dioxygenase family.</text>
</comment>
<feature type="domain" description="Homogentisate 1,2-dioxygenase C-terminal" evidence="12">
    <location>
        <begin position="275"/>
        <end position="429"/>
    </location>
</feature>
<keyword evidence="7 11" id="KW-0408">Iron</keyword>
<evidence type="ECO:0000256" key="2">
    <source>
        <dbReference type="ARBA" id="ARBA00007757"/>
    </source>
</evidence>
<evidence type="ECO:0000256" key="5">
    <source>
        <dbReference type="ARBA" id="ARBA00022964"/>
    </source>
</evidence>
<keyword evidence="4" id="KW-0828">Tyrosine catabolism</keyword>
<dbReference type="EMBL" id="CP066681">
    <property type="protein sequence ID" value="QQG35263.1"/>
    <property type="molecule type" value="Genomic_DNA"/>
</dbReference>
<feature type="domain" description="Homogentisate 1,2-dioxygenase N-terminal" evidence="13">
    <location>
        <begin position="4"/>
        <end position="273"/>
    </location>
</feature>
<gene>
    <name evidence="14" type="ORF">HYS17_06780</name>
</gene>
<dbReference type="PANTHER" id="PTHR11056:SF0">
    <property type="entry name" value="HOMOGENTISATE 1,2-DIOXYGENASE"/>
    <property type="match status" value="1"/>
</dbReference>
<evidence type="ECO:0000313" key="15">
    <source>
        <dbReference type="Proteomes" id="UP000595362"/>
    </source>
</evidence>
<dbReference type="CDD" id="cd07000">
    <property type="entry name" value="cupin_HGO_N"/>
    <property type="match status" value="1"/>
</dbReference>